<dbReference type="InterPro" id="IPR001506">
    <property type="entry name" value="Peptidase_M12A"/>
</dbReference>
<sequence length="575" mass="65889">MWLIFLIFFSGVTANGNSNTISNNEKFINEAEVEIINRISEMGNETLKTVHLTPEAAELVEEYKQMPTMVLDHLNPKGDYIDEINNKTRIDEKLFQGDIYLNEVQGEIIIKELQEELGGINRTKRQAIRDKDGVRLWNDFTVNYIFNTSLNEDAKGAFLRGANMWTKDTCIKFQHYDRLQGINDVETLKRYGQDLLIVQAKGGCWSSLGKTGGLQQISLADACETTSIAAHEIGHTLGFYHTMSRHDRDKYVVVDYENIQEYWRSQFAWQTEEENDNFGLDYDYGSIMHYRASDAAINRQIPTLMPFDKDYRETLGSPFVSFIDALMLNKLYGCDKLCEREKGNRRKADCKNGGYPHPLNCAECVCPEGYTGNLCNERPKGSPKECGQTYVASTEWREFTDFLGDYKDHANYTRCYYWIESPEGTDIEVELASFSEEHALEGCRNAGVEIKTNKNQQVTGYRFCSPSAAGTKLRSYTNRVPIITWNRAYVSKTVLRYRSVSKSEPRITTVMPQTRETRPPTTTTTTTPPPVHEENKCEDRPECPAHIANGFCYREGITYEQRKMFCPRGCNLCNK</sequence>
<keyword evidence="8 14" id="KW-0862">Zinc</keyword>
<feature type="region of interest" description="Disordered" evidence="16">
    <location>
        <begin position="513"/>
        <end position="538"/>
    </location>
</feature>
<evidence type="ECO:0000259" key="18">
    <source>
        <dbReference type="PROSITE" id="PS51864"/>
    </source>
</evidence>
<feature type="binding site" evidence="14">
    <location>
        <position position="231"/>
    </location>
    <ligand>
        <name>Zn(2+)</name>
        <dbReference type="ChEBI" id="CHEBI:29105"/>
        <note>catalytic</note>
    </ligand>
</feature>
<feature type="domain" description="Peptidase M12A" evidence="18">
    <location>
        <begin position="126"/>
        <end position="335"/>
    </location>
</feature>
<dbReference type="WBParaSite" id="HCON_00087590-00001">
    <property type="protein sequence ID" value="HCON_00087590-00001"/>
    <property type="gene ID" value="HCON_00087590"/>
</dbReference>
<dbReference type="GO" id="GO:0005576">
    <property type="term" value="C:extracellular region"/>
    <property type="evidence" value="ECO:0007669"/>
    <property type="project" value="UniProtKB-SubCell"/>
</dbReference>
<evidence type="ECO:0000256" key="7">
    <source>
        <dbReference type="ARBA" id="ARBA00022801"/>
    </source>
</evidence>
<dbReference type="InterPro" id="IPR000742">
    <property type="entry name" value="EGF"/>
</dbReference>
<dbReference type="SUPFAM" id="SSF55486">
    <property type="entry name" value="Metalloproteases ('zincins'), catalytic domain"/>
    <property type="match status" value="1"/>
</dbReference>
<keyword evidence="3" id="KW-0245">EGF-like domain</keyword>
<dbReference type="PRINTS" id="PR00480">
    <property type="entry name" value="ASTACIN"/>
</dbReference>
<dbReference type="PROSITE" id="PS01180">
    <property type="entry name" value="CUB"/>
    <property type="match status" value="1"/>
</dbReference>
<dbReference type="GO" id="GO:0004222">
    <property type="term" value="F:metalloendopeptidase activity"/>
    <property type="evidence" value="ECO:0007669"/>
    <property type="project" value="UniProtKB-UniRule"/>
</dbReference>
<dbReference type="InterPro" id="IPR000859">
    <property type="entry name" value="CUB_dom"/>
</dbReference>
<dbReference type="PIRSF" id="PIRSF036365">
    <property type="entry name" value="Astacin_nematoda"/>
    <property type="match status" value="1"/>
</dbReference>
<evidence type="ECO:0000256" key="12">
    <source>
        <dbReference type="PIRNR" id="PIRNR036365"/>
    </source>
</evidence>
<dbReference type="InterPro" id="IPR017050">
    <property type="entry name" value="Metallopeptidase_nem"/>
</dbReference>
<evidence type="ECO:0000256" key="2">
    <source>
        <dbReference type="ARBA" id="ARBA00022525"/>
    </source>
</evidence>
<comment type="cofactor">
    <cofactor evidence="14 15">
        <name>Zn(2+)</name>
        <dbReference type="ChEBI" id="CHEBI:29105"/>
    </cofactor>
    <text evidence="14 15">Binds 1 zinc ion per subunit.</text>
</comment>
<evidence type="ECO:0000256" key="3">
    <source>
        <dbReference type="ARBA" id="ARBA00022536"/>
    </source>
</evidence>
<dbReference type="OrthoDB" id="291007at2759"/>
<dbReference type="PANTHER" id="PTHR10127:SF802">
    <property type="entry name" value="ZINC METALLOPROTEINASE NAS-10"/>
    <property type="match status" value="1"/>
</dbReference>
<proteinExistence type="predicted"/>
<dbReference type="PROSITE" id="PS51864">
    <property type="entry name" value="ASTACIN"/>
    <property type="match status" value="1"/>
</dbReference>
<dbReference type="PROSITE" id="PS01186">
    <property type="entry name" value="EGF_2"/>
    <property type="match status" value="1"/>
</dbReference>
<keyword evidence="2 12" id="KW-0964">Secreted</keyword>
<evidence type="ECO:0000313" key="21">
    <source>
        <dbReference type="WBParaSite" id="HCON_00087600-00001"/>
    </source>
</evidence>
<feature type="binding site" evidence="14">
    <location>
        <position position="235"/>
    </location>
    <ligand>
        <name>Zn(2+)</name>
        <dbReference type="ChEBI" id="CHEBI:29105"/>
        <note>catalytic</note>
    </ligand>
</feature>
<dbReference type="Gene3D" id="3.40.390.10">
    <property type="entry name" value="Collagenase (Catalytic Domain)"/>
    <property type="match status" value="1"/>
</dbReference>
<accession>A0A6F7PLI7</accession>
<comment type="subcellular location">
    <subcellularLocation>
        <location evidence="1 12">Secreted</location>
    </subcellularLocation>
</comment>
<evidence type="ECO:0000256" key="10">
    <source>
        <dbReference type="ARBA" id="ARBA00023157"/>
    </source>
</evidence>
<evidence type="ECO:0000313" key="19">
    <source>
        <dbReference type="Proteomes" id="UP000025227"/>
    </source>
</evidence>
<organism evidence="19 20">
    <name type="scientific">Haemonchus contortus</name>
    <name type="common">Barber pole worm</name>
    <dbReference type="NCBI Taxonomy" id="6289"/>
    <lineage>
        <taxon>Eukaryota</taxon>
        <taxon>Metazoa</taxon>
        <taxon>Ecdysozoa</taxon>
        <taxon>Nematoda</taxon>
        <taxon>Chromadorea</taxon>
        <taxon>Rhabditida</taxon>
        <taxon>Rhabditina</taxon>
        <taxon>Rhabditomorpha</taxon>
        <taxon>Strongyloidea</taxon>
        <taxon>Trichostrongylidae</taxon>
        <taxon>Haemonchus</taxon>
    </lineage>
</organism>
<evidence type="ECO:0000256" key="16">
    <source>
        <dbReference type="SAM" id="MobiDB-lite"/>
    </source>
</evidence>
<dbReference type="PANTHER" id="PTHR10127">
    <property type="entry name" value="DISCOIDIN, CUB, EGF, LAMININ , AND ZINC METALLOPROTEASE DOMAIN CONTAINING"/>
    <property type="match status" value="1"/>
</dbReference>
<feature type="active site" evidence="14">
    <location>
        <position position="232"/>
    </location>
</feature>
<evidence type="ECO:0000256" key="4">
    <source>
        <dbReference type="ARBA" id="ARBA00022670"/>
    </source>
</evidence>
<keyword evidence="19" id="KW-1185">Reference proteome</keyword>
<dbReference type="PROSITE" id="PS00022">
    <property type="entry name" value="EGF_1"/>
    <property type="match status" value="1"/>
</dbReference>
<evidence type="ECO:0000256" key="8">
    <source>
        <dbReference type="ARBA" id="ARBA00022833"/>
    </source>
</evidence>
<keyword evidence="9 14" id="KW-0482">Metalloprotease</keyword>
<evidence type="ECO:0000256" key="1">
    <source>
        <dbReference type="ARBA" id="ARBA00004613"/>
    </source>
</evidence>
<keyword evidence="5 14" id="KW-0479">Metal-binding</keyword>
<dbReference type="CDD" id="cd04280">
    <property type="entry name" value="ZnMc_astacin_like"/>
    <property type="match status" value="1"/>
</dbReference>
<dbReference type="Pfam" id="PF01400">
    <property type="entry name" value="Astacin"/>
    <property type="match status" value="1"/>
</dbReference>
<evidence type="ECO:0000256" key="13">
    <source>
        <dbReference type="PROSITE-ProRule" id="PRU00059"/>
    </source>
</evidence>
<dbReference type="Proteomes" id="UP000025227">
    <property type="component" value="Unplaced"/>
</dbReference>
<evidence type="ECO:0000256" key="11">
    <source>
        <dbReference type="ARBA" id="ARBA00023180"/>
    </source>
</evidence>
<evidence type="ECO:0000256" key="6">
    <source>
        <dbReference type="ARBA" id="ARBA00022729"/>
    </source>
</evidence>
<dbReference type="GO" id="GO:0006508">
    <property type="term" value="P:proteolysis"/>
    <property type="evidence" value="ECO:0007669"/>
    <property type="project" value="UniProtKB-KW"/>
</dbReference>
<dbReference type="AlphaFoldDB" id="A0A6F7PLI7"/>
<evidence type="ECO:0000259" key="17">
    <source>
        <dbReference type="PROSITE" id="PS01180"/>
    </source>
</evidence>
<keyword evidence="7 14" id="KW-0378">Hydrolase</keyword>
<evidence type="ECO:0000256" key="9">
    <source>
        <dbReference type="ARBA" id="ARBA00023049"/>
    </source>
</evidence>
<name>A0A6F7PLI7_HAECO</name>
<dbReference type="GO" id="GO:0008270">
    <property type="term" value="F:zinc ion binding"/>
    <property type="evidence" value="ECO:0007669"/>
    <property type="project" value="UniProtKB-UniRule"/>
</dbReference>
<dbReference type="SMART" id="SM00235">
    <property type="entry name" value="ZnMc"/>
    <property type="match status" value="1"/>
</dbReference>
<evidence type="ECO:0000256" key="14">
    <source>
        <dbReference type="PROSITE-ProRule" id="PRU01211"/>
    </source>
</evidence>
<dbReference type="GO" id="GO:0018996">
    <property type="term" value="P:molting cycle, collagen and cuticulin-based cuticle"/>
    <property type="evidence" value="ECO:0007669"/>
    <property type="project" value="InterPro"/>
</dbReference>
<dbReference type="SUPFAM" id="SSF49854">
    <property type="entry name" value="Spermadhesin, CUB domain"/>
    <property type="match status" value="1"/>
</dbReference>
<dbReference type="WBParaSite" id="HCON_00087600-00001">
    <property type="protein sequence ID" value="HCON_00087600-00001"/>
    <property type="gene ID" value="HCON_00087600"/>
</dbReference>
<keyword evidence="6" id="KW-0732">Signal</keyword>
<feature type="binding site" evidence="14">
    <location>
        <position position="241"/>
    </location>
    <ligand>
        <name>Zn(2+)</name>
        <dbReference type="ChEBI" id="CHEBI:29105"/>
        <note>catalytic</note>
    </ligand>
</feature>
<dbReference type="InterPro" id="IPR024079">
    <property type="entry name" value="MetalloPept_cat_dom_sf"/>
</dbReference>
<dbReference type="InterPro" id="IPR006026">
    <property type="entry name" value="Peptidase_Metallo"/>
</dbReference>
<comment type="caution">
    <text evidence="13">Lacks conserved residue(s) required for the propagation of feature annotation.</text>
</comment>
<evidence type="ECO:0000256" key="5">
    <source>
        <dbReference type="ARBA" id="ARBA00022723"/>
    </source>
</evidence>
<protein>
    <recommendedName>
        <fullName evidence="12">Zinc metalloproteinase</fullName>
    </recommendedName>
</protein>
<keyword evidence="4 14" id="KW-0645">Protease</keyword>
<evidence type="ECO:0000256" key="15">
    <source>
        <dbReference type="RuleBase" id="RU361183"/>
    </source>
</evidence>
<feature type="domain" description="CUB" evidence="17">
    <location>
        <begin position="386"/>
        <end position="504"/>
    </location>
</feature>
<keyword evidence="11" id="KW-0325">Glycoprotein</keyword>
<keyword evidence="10" id="KW-1015">Disulfide bond</keyword>
<evidence type="ECO:0000313" key="20">
    <source>
        <dbReference type="WBParaSite" id="HCON_00087590-00001"/>
    </source>
</evidence>
<reference evidence="20 21" key="1">
    <citation type="submission" date="2020-12" db="UniProtKB">
        <authorList>
            <consortium name="WormBaseParasite"/>
        </authorList>
    </citation>
    <scope>IDENTIFICATION</scope>
    <source>
        <strain evidence="20 21">MHco3</strain>
    </source>
</reference>
<dbReference type="InterPro" id="IPR034035">
    <property type="entry name" value="Astacin-like_dom"/>
</dbReference>
<dbReference type="InterPro" id="IPR035914">
    <property type="entry name" value="Sperma_CUB_dom_sf"/>
</dbReference>